<dbReference type="InterPro" id="IPR023346">
    <property type="entry name" value="Lysozyme-like_dom_sf"/>
</dbReference>
<gene>
    <name evidence="3" type="ORF">H4W34_003971</name>
</gene>
<comment type="caution">
    <text evidence="3">The sequence shown here is derived from an EMBL/GenBank/DDBJ whole genome shotgun (WGS) entry which is preliminary data.</text>
</comment>
<feature type="region of interest" description="Disordered" evidence="1">
    <location>
        <begin position="187"/>
        <end position="242"/>
    </location>
</feature>
<name>A0ABR9JUR0_9ACTN</name>
<dbReference type="EMBL" id="JADBDZ010000001">
    <property type="protein sequence ID" value="MBE1534138.1"/>
    <property type="molecule type" value="Genomic_DNA"/>
</dbReference>
<accession>A0ABR9JUR0</accession>
<keyword evidence="4" id="KW-1185">Reference proteome</keyword>
<protein>
    <recommendedName>
        <fullName evidence="5">Lytic transglycosylase domain-containing protein</fullName>
    </recommendedName>
</protein>
<keyword evidence="2" id="KW-0472">Membrane</keyword>
<proteinExistence type="predicted"/>
<evidence type="ECO:0000313" key="3">
    <source>
        <dbReference type="EMBL" id="MBE1534138.1"/>
    </source>
</evidence>
<feature type="compositionally biased region" description="Basic and acidic residues" evidence="1">
    <location>
        <begin position="7"/>
        <end position="27"/>
    </location>
</feature>
<feature type="compositionally biased region" description="Polar residues" evidence="1">
    <location>
        <begin position="61"/>
        <end position="70"/>
    </location>
</feature>
<organism evidence="3 4">
    <name type="scientific">Actinomadura algeriensis</name>
    <dbReference type="NCBI Taxonomy" id="1679523"/>
    <lineage>
        <taxon>Bacteria</taxon>
        <taxon>Bacillati</taxon>
        <taxon>Actinomycetota</taxon>
        <taxon>Actinomycetes</taxon>
        <taxon>Streptosporangiales</taxon>
        <taxon>Thermomonosporaceae</taxon>
        <taxon>Actinomadura</taxon>
    </lineage>
</organism>
<feature type="region of interest" description="Disordered" evidence="1">
    <location>
        <begin position="1"/>
        <end position="126"/>
    </location>
</feature>
<feature type="transmembrane region" description="Helical" evidence="2">
    <location>
        <begin position="128"/>
        <end position="149"/>
    </location>
</feature>
<evidence type="ECO:0008006" key="5">
    <source>
        <dbReference type="Google" id="ProtNLM"/>
    </source>
</evidence>
<feature type="compositionally biased region" description="Basic residues" evidence="1">
    <location>
        <begin position="101"/>
        <end position="112"/>
    </location>
</feature>
<feature type="compositionally biased region" description="Basic and acidic residues" evidence="1">
    <location>
        <begin position="187"/>
        <end position="203"/>
    </location>
</feature>
<dbReference type="Proteomes" id="UP000627838">
    <property type="component" value="Unassembled WGS sequence"/>
</dbReference>
<evidence type="ECO:0000313" key="4">
    <source>
        <dbReference type="Proteomes" id="UP000627838"/>
    </source>
</evidence>
<dbReference type="RefSeq" id="WP_225961247.1">
    <property type="nucleotide sequence ID" value="NZ_JADBDZ010000001.1"/>
</dbReference>
<evidence type="ECO:0000256" key="1">
    <source>
        <dbReference type="SAM" id="MobiDB-lite"/>
    </source>
</evidence>
<evidence type="ECO:0000256" key="2">
    <source>
        <dbReference type="SAM" id="Phobius"/>
    </source>
</evidence>
<feature type="compositionally biased region" description="Gly residues" evidence="1">
    <location>
        <begin position="40"/>
        <end position="49"/>
    </location>
</feature>
<dbReference type="SUPFAM" id="SSF53955">
    <property type="entry name" value="Lysozyme-like"/>
    <property type="match status" value="1"/>
</dbReference>
<keyword evidence="2" id="KW-1133">Transmembrane helix</keyword>
<keyword evidence="2" id="KW-0812">Transmembrane</keyword>
<sequence length="343" mass="35786">MSGDRPGSPRRDERQHFGPRPHEDDVRVAGPSPADDPGTAGQGVPGGDTLGFAPVPGGPQDAQSTRSADPNDTAWDIPVTAEPVDDLAGAPREERSTGSRRPARAGGRRRADKSRTDKGGARRNGLRAAAVAAGVAVVVGGGAVTAFALTGDGETTVEPAKPLADAAAPTPTIDPEVMQKLRHEKALERAAQEARRDGGEKLDLQAVGKPLPTKKPKPTKTPEKDDDDGGSGGGAPVSDPVPAGEAQAIAKAMMPDFGFGGDGQFGCLVKLWNKESSWNVHADNPYSDAYGIPQANPGSKMASAGPDWRNDARTQIKWGLGYIKDRHDTPCGAWNNFLNNGSY</sequence>
<reference evidence="3 4" key="1">
    <citation type="submission" date="2020-10" db="EMBL/GenBank/DDBJ databases">
        <title>Sequencing the genomes of 1000 actinobacteria strains.</title>
        <authorList>
            <person name="Klenk H.-P."/>
        </authorList>
    </citation>
    <scope>NUCLEOTIDE SEQUENCE [LARGE SCALE GENOMIC DNA]</scope>
    <source>
        <strain evidence="3 4">DSM 46744</strain>
    </source>
</reference>